<evidence type="ECO:0000313" key="1">
    <source>
        <dbReference type="EMBL" id="NLR94867.1"/>
    </source>
</evidence>
<dbReference type="EMBL" id="JABAIL010000016">
    <property type="protein sequence ID" value="NLR94867.1"/>
    <property type="molecule type" value="Genomic_DNA"/>
</dbReference>
<dbReference type="RefSeq" id="WP_168885576.1">
    <property type="nucleotide sequence ID" value="NZ_JABAIL010000016.1"/>
</dbReference>
<keyword evidence="2" id="KW-1185">Reference proteome</keyword>
<gene>
    <name evidence="1" type="ORF">HGP29_26920</name>
</gene>
<evidence type="ECO:0000313" key="2">
    <source>
        <dbReference type="Proteomes" id="UP000585050"/>
    </source>
</evidence>
<reference evidence="1 2" key="1">
    <citation type="submission" date="2020-04" db="EMBL/GenBank/DDBJ databases">
        <title>Flammeovirga sp. SR4, a novel species isolated from seawater.</title>
        <authorList>
            <person name="Wang X."/>
        </authorList>
    </citation>
    <scope>NUCLEOTIDE SEQUENCE [LARGE SCALE GENOMIC DNA]</scope>
    <source>
        <strain evidence="1 2">SR4</strain>
    </source>
</reference>
<organism evidence="1 2">
    <name type="scientific">Flammeovirga agarivorans</name>
    <dbReference type="NCBI Taxonomy" id="2726742"/>
    <lineage>
        <taxon>Bacteria</taxon>
        <taxon>Pseudomonadati</taxon>
        <taxon>Bacteroidota</taxon>
        <taxon>Cytophagia</taxon>
        <taxon>Cytophagales</taxon>
        <taxon>Flammeovirgaceae</taxon>
        <taxon>Flammeovirga</taxon>
    </lineage>
</organism>
<dbReference type="AlphaFoldDB" id="A0A7X8SRD8"/>
<protein>
    <recommendedName>
        <fullName evidence="3">Tail sheath protein</fullName>
    </recommendedName>
</protein>
<proteinExistence type="predicted"/>
<accession>A0A7X8SRD8</accession>
<evidence type="ECO:0008006" key="3">
    <source>
        <dbReference type="Google" id="ProtNLM"/>
    </source>
</evidence>
<name>A0A7X8SRD8_9BACT</name>
<comment type="caution">
    <text evidence="1">The sequence shown here is derived from an EMBL/GenBank/DDBJ whole genome shotgun (WGS) entry which is preliminary data.</text>
</comment>
<sequence>MSKKLLGLNLQEGISNATSPKAGVSKHNVGMIMQRSKGPVNVPIEITSLSEDREVFGVGSPTKADVQVEAMYKHAGQYGVTMYGIRLAGEGSTAATASYTVAPINDQAVVEDELQAVEADKLASKKYSFSALEEGDKVIINDGSSDHEVVAQKGESISNFVKRLSEWLTSQKVNAVAVFEDYTYAYSKNTLTVSHTQANTAIALVVSVANTTVDPLKVFTVTSAFNGTESPGEHGNLLMVDVFPPSQSILDHPSPSEWAMVVYEDGVVVDTLYASDMIELSERSESSKYVLLEANSPEHTLTSKVTLMLTGGLYVTPTEADYEGVVENDEKKGFKLFDGQDVQIVLSDVQTLEMAQYGNAYALENGRVTFVCNTPKNARESDFIAYNDALNSGESLSNTAVYVGWMTIQDGKYKKIIPSASSIIGSAYIHLSKNQGGHAHIVPGGVGARINAITVDTKSFDRKEHTKYLEAYGVNFIGHTNKNGFFVVSSRSQSKAELHQSISIRRQTMFYLNYIDENYQWLSQTSNSGDLVGQAKTSLRQFFKRQYELGALENSIPFEEAYIFVSDEQNNPVGQSRKEKNIDINWIPTEVLEYANISLNRNDGVLNVS</sequence>
<dbReference type="Proteomes" id="UP000585050">
    <property type="component" value="Unassembled WGS sequence"/>
</dbReference>